<evidence type="ECO:0000256" key="2">
    <source>
        <dbReference type="SAM" id="Phobius"/>
    </source>
</evidence>
<feature type="region of interest" description="Disordered" evidence="1">
    <location>
        <begin position="1"/>
        <end position="21"/>
    </location>
</feature>
<organism evidence="3 6">
    <name type="scientific">Cafeteria roenbergensis</name>
    <name type="common">Marine flagellate</name>
    <dbReference type="NCBI Taxonomy" id="33653"/>
    <lineage>
        <taxon>Eukaryota</taxon>
        <taxon>Sar</taxon>
        <taxon>Stramenopiles</taxon>
        <taxon>Bigyra</taxon>
        <taxon>Opalozoa</taxon>
        <taxon>Bicosoecida</taxon>
        <taxon>Cafeteriaceae</taxon>
        <taxon>Cafeteria</taxon>
    </lineage>
</organism>
<dbReference type="AlphaFoldDB" id="A0A5A8CQS6"/>
<evidence type="ECO:0008006" key="7">
    <source>
        <dbReference type="Google" id="ProtNLM"/>
    </source>
</evidence>
<name>A0A5A8CQS6_CAFRO</name>
<keyword evidence="6" id="KW-1185">Reference proteome</keyword>
<dbReference type="Proteomes" id="UP000322899">
    <property type="component" value="Unassembled WGS sequence"/>
</dbReference>
<sequence length="157" mass="16817">MGSTISSAMEQSQGKMMEKQGEMQSNMLKRQIVMQKGIAARQMAAARARAKDLLHFVGGFAAFAVPVLVVQAGKTGNKVFLAPAIILSLVCAYQADMAYGNKMERIRKDAETMLAETPEMFGLPAASSLNLTDIDRAVAAESQAAADAAAYDAENRR</sequence>
<keyword evidence="2" id="KW-0472">Membrane</keyword>
<feature type="compositionally biased region" description="Polar residues" evidence="1">
    <location>
        <begin position="1"/>
        <end position="14"/>
    </location>
</feature>
<proteinExistence type="predicted"/>
<evidence type="ECO:0000313" key="5">
    <source>
        <dbReference type="Proteomes" id="UP000322899"/>
    </source>
</evidence>
<dbReference type="GO" id="GO:0005886">
    <property type="term" value="C:plasma membrane"/>
    <property type="evidence" value="ECO:0007669"/>
    <property type="project" value="InterPro"/>
</dbReference>
<dbReference type="PANTHER" id="PTHR13411:SF6">
    <property type="entry name" value="PLASMINOGEN RECEPTOR (KT)"/>
    <property type="match status" value="1"/>
</dbReference>
<dbReference type="EMBL" id="VLTO01000008">
    <property type="protein sequence ID" value="KAA0176392.1"/>
    <property type="molecule type" value="Genomic_DNA"/>
</dbReference>
<dbReference type="Proteomes" id="UP000323011">
    <property type="component" value="Unassembled WGS sequence"/>
</dbReference>
<evidence type="ECO:0000313" key="4">
    <source>
        <dbReference type="EMBL" id="KAA0176392.1"/>
    </source>
</evidence>
<reference evidence="5 6" key="1">
    <citation type="submission" date="2019-07" db="EMBL/GenBank/DDBJ databases">
        <title>Genomes of Cafeteria roenbergensis.</title>
        <authorList>
            <person name="Fischer M.G."/>
            <person name="Hackl T."/>
            <person name="Roman M."/>
        </authorList>
    </citation>
    <scope>NUCLEOTIDE SEQUENCE [LARGE SCALE GENOMIC DNA]</scope>
    <source>
        <strain evidence="3 6">BVI</strain>
        <strain evidence="4 5">E4-10P</strain>
    </source>
</reference>
<accession>A0A5A8CQS6</accession>
<dbReference type="PANTHER" id="PTHR13411">
    <property type="entry name" value="PLASMINOGEN RECEPTOR (KT)"/>
    <property type="match status" value="1"/>
</dbReference>
<evidence type="ECO:0000256" key="1">
    <source>
        <dbReference type="SAM" id="MobiDB-lite"/>
    </source>
</evidence>
<comment type="caution">
    <text evidence="3">The sequence shown here is derived from an EMBL/GenBank/DDBJ whole genome shotgun (WGS) entry which is preliminary data.</text>
</comment>
<dbReference type="Pfam" id="PF10166">
    <property type="entry name" value="DUF2368"/>
    <property type="match status" value="1"/>
</dbReference>
<dbReference type="EMBL" id="VLTN01000007">
    <property type="protein sequence ID" value="KAA0155435.1"/>
    <property type="molecule type" value="Genomic_DNA"/>
</dbReference>
<feature type="transmembrane region" description="Helical" evidence="2">
    <location>
        <begin position="53"/>
        <end position="73"/>
    </location>
</feature>
<keyword evidence="2" id="KW-0812">Transmembrane</keyword>
<keyword evidence="2" id="KW-1133">Transmembrane helix</keyword>
<gene>
    <name evidence="4" type="ORF">FNF27_02088</name>
    <name evidence="3" type="ORF">FNF29_01810</name>
</gene>
<dbReference type="InterPro" id="IPR019319">
    <property type="entry name" value="Plg-R(KT)"/>
</dbReference>
<evidence type="ECO:0000313" key="6">
    <source>
        <dbReference type="Proteomes" id="UP000323011"/>
    </source>
</evidence>
<feature type="transmembrane region" description="Helical" evidence="2">
    <location>
        <begin position="79"/>
        <end position="99"/>
    </location>
</feature>
<evidence type="ECO:0000313" key="3">
    <source>
        <dbReference type="EMBL" id="KAA0155435.1"/>
    </source>
</evidence>
<dbReference type="OMA" id="GNKMERI"/>
<protein>
    <recommendedName>
        <fullName evidence="7">Plasminogen receptor (KT)</fullName>
    </recommendedName>
</protein>
<dbReference type="OrthoDB" id="10256697at2759"/>